<protein>
    <submittedName>
        <fullName evidence="1">AlNc14C22G2251 protein</fullName>
    </submittedName>
</protein>
<reference evidence="1" key="1">
    <citation type="journal article" date="2011" name="PLoS Biol.">
        <title>Gene gain and loss during evolution of obligate parasitism in the white rust pathogen of Arabidopsis thaliana.</title>
        <authorList>
            <person name="Kemen E."/>
            <person name="Gardiner A."/>
            <person name="Schultz-Larsen T."/>
            <person name="Kemen A.C."/>
            <person name="Balmuth A.L."/>
            <person name="Robert-Seilaniantz A."/>
            <person name="Bailey K."/>
            <person name="Holub E."/>
            <person name="Studholme D.J."/>
            <person name="Maclean D."/>
            <person name="Jones J.D."/>
        </authorList>
    </citation>
    <scope>NUCLEOTIDE SEQUENCE</scope>
</reference>
<reference evidence="1" key="2">
    <citation type="submission" date="2011-02" db="EMBL/GenBank/DDBJ databases">
        <authorList>
            <person name="MacLean D."/>
        </authorList>
    </citation>
    <scope>NUCLEOTIDE SEQUENCE</scope>
</reference>
<sequence>MIFCQTNRSVFVVVASDRKVKEDTKSGELSVATAIRLGQYSPYTDFIENVIWSYKSAVPRILAIDESLINQYPSEGDYQTHPSRFLHLAPIVFLPETLRETLRQSVLSDHSNIHGNQFMCILLTTTRQTLLTSSPDNIEFRLLSVATIIASASVAVEQNQALINRYIVHRCLRQFLTK</sequence>
<gene>
    <name evidence="1" type="primary">AlNc14C22G2251</name>
    <name evidence="1" type="ORF">ALNC14_026200</name>
</gene>
<dbReference type="EMBL" id="FR824067">
    <property type="protein sequence ID" value="CCA16477.1"/>
    <property type="molecule type" value="Genomic_DNA"/>
</dbReference>
<proteinExistence type="predicted"/>
<name>F0W5T6_9STRA</name>
<accession>F0W5T6</accession>
<evidence type="ECO:0000313" key="1">
    <source>
        <dbReference type="EMBL" id="CCA16477.1"/>
    </source>
</evidence>
<organism evidence="1">
    <name type="scientific">Albugo laibachii Nc14</name>
    <dbReference type="NCBI Taxonomy" id="890382"/>
    <lineage>
        <taxon>Eukaryota</taxon>
        <taxon>Sar</taxon>
        <taxon>Stramenopiles</taxon>
        <taxon>Oomycota</taxon>
        <taxon>Peronosporomycetes</taxon>
        <taxon>Albuginales</taxon>
        <taxon>Albuginaceae</taxon>
        <taxon>Albugo</taxon>
    </lineage>
</organism>
<dbReference type="HOGENOM" id="CLU_1513229_0_0_1"/>
<dbReference type="AlphaFoldDB" id="F0W5T6"/>